<comment type="caution">
    <text evidence="6">The sequence shown here is derived from an EMBL/GenBank/DDBJ whole genome shotgun (WGS) entry which is preliminary data.</text>
</comment>
<dbReference type="InterPro" id="IPR003593">
    <property type="entry name" value="AAA+_ATPase"/>
</dbReference>
<keyword evidence="7" id="KW-1185">Reference proteome</keyword>
<organism evidence="6 7">
    <name type="scientific">Aquipuribacter hungaricus</name>
    <dbReference type="NCBI Taxonomy" id="545624"/>
    <lineage>
        <taxon>Bacteria</taxon>
        <taxon>Bacillati</taxon>
        <taxon>Actinomycetota</taxon>
        <taxon>Actinomycetes</taxon>
        <taxon>Micrococcales</taxon>
        <taxon>Intrasporangiaceae</taxon>
        <taxon>Aquipuribacter</taxon>
    </lineage>
</organism>
<feature type="region of interest" description="Disordered" evidence="4">
    <location>
        <begin position="635"/>
        <end position="716"/>
    </location>
</feature>
<dbReference type="Gene3D" id="3.30.300.160">
    <property type="entry name" value="Type II secretion system, protein E, N-terminal domain"/>
    <property type="match status" value="1"/>
</dbReference>
<evidence type="ECO:0000256" key="1">
    <source>
        <dbReference type="ARBA" id="ARBA00006611"/>
    </source>
</evidence>
<dbReference type="Pfam" id="PF05157">
    <property type="entry name" value="MshEN"/>
    <property type="match status" value="1"/>
</dbReference>
<proteinExistence type="inferred from homology"/>
<dbReference type="InterPro" id="IPR007831">
    <property type="entry name" value="T2SS_GspE_N"/>
</dbReference>
<keyword evidence="2" id="KW-0547">Nucleotide-binding</keyword>
<dbReference type="Gene3D" id="3.30.450.90">
    <property type="match status" value="1"/>
</dbReference>
<accession>A0ABV7WCG6</accession>
<dbReference type="PROSITE" id="PS00662">
    <property type="entry name" value="T2SP_E"/>
    <property type="match status" value="1"/>
</dbReference>
<dbReference type="SUPFAM" id="SSF160246">
    <property type="entry name" value="EspE N-terminal domain-like"/>
    <property type="match status" value="1"/>
</dbReference>
<dbReference type="Gene3D" id="3.40.50.300">
    <property type="entry name" value="P-loop containing nucleotide triphosphate hydrolases"/>
    <property type="match status" value="1"/>
</dbReference>
<dbReference type="PANTHER" id="PTHR30258:SF3">
    <property type="entry name" value="SLL1921 PROTEIN"/>
    <property type="match status" value="1"/>
</dbReference>
<name>A0ABV7WCG6_9MICO</name>
<dbReference type="EMBL" id="JBHRWW010000001">
    <property type="protein sequence ID" value="MFC3686736.1"/>
    <property type="molecule type" value="Genomic_DNA"/>
</dbReference>
<evidence type="ECO:0000313" key="7">
    <source>
        <dbReference type="Proteomes" id="UP001595685"/>
    </source>
</evidence>
<evidence type="ECO:0000256" key="4">
    <source>
        <dbReference type="SAM" id="MobiDB-lite"/>
    </source>
</evidence>
<dbReference type="Pfam" id="PF00437">
    <property type="entry name" value="T2SSE"/>
    <property type="match status" value="1"/>
</dbReference>
<dbReference type="InterPro" id="IPR001482">
    <property type="entry name" value="T2SS/T4SS_dom"/>
</dbReference>
<feature type="domain" description="Bacterial type II secretion system protein E" evidence="5">
    <location>
        <begin position="395"/>
        <end position="409"/>
    </location>
</feature>
<dbReference type="CDD" id="cd01129">
    <property type="entry name" value="PulE-GspE-like"/>
    <property type="match status" value="1"/>
</dbReference>
<evidence type="ECO:0000313" key="6">
    <source>
        <dbReference type="EMBL" id="MFC3686736.1"/>
    </source>
</evidence>
<dbReference type="SMART" id="SM00382">
    <property type="entry name" value="AAA"/>
    <property type="match status" value="1"/>
</dbReference>
<dbReference type="SUPFAM" id="SSF52540">
    <property type="entry name" value="P-loop containing nucleoside triphosphate hydrolases"/>
    <property type="match status" value="1"/>
</dbReference>
<reference evidence="7" key="1">
    <citation type="journal article" date="2019" name="Int. J. Syst. Evol. Microbiol.">
        <title>The Global Catalogue of Microorganisms (GCM) 10K type strain sequencing project: providing services to taxonomists for standard genome sequencing and annotation.</title>
        <authorList>
            <consortium name="The Broad Institute Genomics Platform"/>
            <consortium name="The Broad Institute Genome Sequencing Center for Infectious Disease"/>
            <person name="Wu L."/>
            <person name="Ma J."/>
        </authorList>
    </citation>
    <scope>NUCLEOTIDE SEQUENCE [LARGE SCALE GENOMIC DNA]</scope>
    <source>
        <strain evidence="7">NCAIM B.02333</strain>
    </source>
</reference>
<evidence type="ECO:0000259" key="5">
    <source>
        <dbReference type="PROSITE" id="PS00662"/>
    </source>
</evidence>
<dbReference type="PANTHER" id="PTHR30258">
    <property type="entry name" value="TYPE II SECRETION SYSTEM PROTEIN GSPE-RELATED"/>
    <property type="match status" value="1"/>
</dbReference>
<keyword evidence="3" id="KW-0067">ATP-binding</keyword>
<comment type="similarity">
    <text evidence="1">Belongs to the GSP E family.</text>
</comment>
<dbReference type="RefSeq" id="WP_340289043.1">
    <property type="nucleotide sequence ID" value="NZ_JBBEOI010000005.1"/>
</dbReference>
<evidence type="ECO:0000256" key="2">
    <source>
        <dbReference type="ARBA" id="ARBA00022741"/>
    </source>
</evidence>
<sequence>MSLLDTTGGMLPRRAAPDDRRRRLGDLLADAGAITRAQLQQALEAQKAPGPRRRLGETLIALGFVDERDIAVTLAEQLGLDTLDLSTLSIDPAVVRRLPQQLSERSGTVVVQQLSDGRYIVAMSDPTNVLALDDVRLTLGAEVLPIIAIESQIRDQLRRVWGLSGGGERLTEMVSGIGEEVLEDIGNAGVDDAPTVQLVTKILAEAVQLGASDIHVETQRDSLRIRFRIDGILRDVMTAPRKAAGAVLSRIKIVSGLDIAERRVPQDGRTQIVVGGARVDTRVSTLPSLHGEKAVIRILTKGDDVPALDVLGFEPDQLEAFRRALHTPQGLVLITGPTGSGKTNTLYAGIAEILDPEKNIVTLEDPVEVQLPGITQVQVNNKAGMTFQAGLRSVLRQDPDIVLVGEVRDSETSELALKAALTGHLVLTTLHTNSAAAALTRLIDMGSDPFLVASSLTLAVAQRLVRRPCAQCAVAYVPADDLLALLGLRPDDLVGATPRKGFGCSECGHTGYKGRTAVYEVLTVDAEMRRILVRDPSEDAVVSQAKAAGMRSLRASALQKAMDGRTTFEEVVRVTTADSGGGSACPACDRPVERGMVACPYCAADLEAHRCRSCSKELEPAWALCPWCRTAVAESAPPTGAHDPAAHDTDTHDLAHGTGAHDLAGYGAEGWSTEGHPAAEAYPADGWPDGAYPPEDQPGDQVAAGWAGAEPGHGQA</sequence>
<protein>
    <submittedName>
        <fullName evidence="6">ATPase, T2SS/T4P/T4SS family</fullName>
    </submittedName>
</protein>
<dbReference type="InterPro" id="IPR037257">
    <property type="entry name" value="T2SS_E_N_sf"/>
</dbReference>
<dbReference type="Proteomes" id="UP001595685">
    <property type="component" value="Unassembled WGS sequence"/>
</dbReference>
<feature type="compositionally biased region" description="Basic and acidic residues" evidence="4">
    <location>
        <begin position="644"/>
        <end position="655"/>
    </location>
</feature>
<evidence type="ECO:0000256" key="3">
    <source>
        <dbReference type="ARBA" id="ARBA00022840"/>
    </source>
</evidence>
<dbReference type="InterPro" id="IPR027417">
    <property type="entry name" value="P-loop_NTPase"/>
</dbReference>
<gene>
    <name evidence="6" type="ORF">ACFOLH_00100</name>
</gene>